<feature type="transmembrane region" description="Helical" evidence="1">
    <location>
        <begin position="558"/>
        <end position="582"/>
    </location>
</feature>
<dbReference type="EMBL" id="JYDT01000321">
    <property type="protein sequence ID" value="KRY80809.1"/>
    <property type="molecule type" value="Genomic_DNA"/>
</dbReference>
<proteinExistence type="predicted"/>
<accession>A0A0V1F3T1</accession>
<keyword evidence="3" id="KW-1185">Reference proteome</keyword>
<dbReference type="AlphaFoldDB" id="A0A0V1F3T1"/>
<evidence type="ECO:0008006" key="4">
    <source>
        <dbReference type="Google" id="ProtNLM"/>
    </source>
</evidence>
<name>A0A0V1F3T1_TRIPS</name>
<keyword evidence="1" id="KW-0472">Membrane</keyword>
<evidence type="ECO:0000256" key="1">
    <source>
        <dbReference type="SAM" id="Phobius"/>
    </source>
</evidence>
<dbReference type="OrthoDB" id="5934783at2759"/>
<organism evidence="2 3">
    <name type="scientific">Trichinella pseudospiralis</name>
    <name type="common">Parasitic roundworm</name>
    <dbReference type="NCBI Taxonomy" id="6337"/>
    <lineage>
        <taxon>Eukaryota</taxon>
        <taxon>Metazoa</taxon>
        <taxon>Ecdysozoa</taxon>
        <taxon>Nematoda</taxon>
        <taxon>Enoplea</taxon>
        <taxon>Dorylaimia</taxon>
        <taxon>Trichinellida</taxon>
        <taxon>Trichinellidae</taxon>
        <taxon>Trichinella</taxon>
    </lineage>
</organism>
<gene>
    <name evidence="2" type="ORF">T4D_1338</name>
</gene>
<comment type="caution">
    <text evidence="2">The sequence shown here is derived from an EMBL/GenBank/DDBJ whole genome shotgun (WGS) entry which is preliminary data.</text>
</comment>
<protein>
    <recommendedName>
        <fullName evidence="4">Integrase zinc-binding domain-containing protein</fullName>
    </recommendedName>
</protein>
<evidence type="ECO:0000313" key="3">
    <source>
        <dbReference type="Proteomes" id="UP000054995"/>
    </source>
</evidence>
<dbReference type="Proteomes" id="UP000054995">
    <property type="component" value="Unassembled WGS sequence"/>
</dbReference>
<keyword evidence="1" id="KW-1133">Transmembrane helix</keyword>
<keyword evidence="1" id="KW-0812">Transmembrane</keyword>
<reference evidence="2 3" key="1">
    <citation type="submission" date="2015-01" db="EMBL/GenBank/DDBJ databases">
        <title>Evolution of Trichinella species and genotypes.</title>
        <authorList>
            <person name="Korhonen P.K."/>
            <person name="Edoardo P."/>
            <person name="Giuseppe L.R."/>
            <person name="Gasser R.B."/>
        </authorList>
    </citation>
    <scope>NUCLEOTIDE SEQUENCE [LARGE SCALE GENOMIC DNA]</scope>
    <source>
        <strain evidence="2">ISS470</strain>
    </source>
</reference>
<evidence type="ECO:0000313" key="2">
    <source>
        <dbReference type="EMBL" id="KRY80809.1"/>
    </source>
</evidence>
<sequence length="614" mass="70206">MSDAAEPSVLILEEYLPVNMARDLYEVEFIKWTEDGWHVLYDESEHCPRRGILLLMAVIQELNAHIESYTAVADVCSEKLREWRSQDAMFFNIKRYCLILLGFARYFDTAKDSCEALRAQSYHIDPALCGTRAFEAHCPERQILSSFVSCRTTLLKLMVAHYGGTGERRIEQRMKGAVTTHAGSTSNGYEKYGCMEKVFHITAYCQRFVRNCRLPVEARQSQLQTLSRKGRVVAASQLSRLAPFVDEKGLLRIAIMHRDHVLNSGVIRRCHERQLYAGATHTLAVLRHQYWMPKRRSQTGLAENDSLDMQLSGGSRCICPYRDGLCGGIAYSASQDVKVELILQMTTARVMEALRRFIVRRGRPESCGISSQSWMWSMIWYRPASIGRLLLREPVHGRLLAMLCPLDQKWLRKILGKALFDKEELRTTFFALVAVEVNHPGWQPSRRILPQWNPGSTVAQYSAAIFKMVVKMESRIPIGVDARTESNSFSIQPSGERLVIDHGGQHPASALPDQLAILAFDVNDGIWESAVMRTNMRVSIKMDCSVQWPHQLVWLFRFWWRLTSLCVPNFAYICAYIGLTVIMTEVSATRLRLDCLAYFHKKIAVYYDCQPVNL</sequence>